<evidence type="ECO:0000259" key="4">
    <source>
        <dbReference type="PROSITE" id="PS50949"/>
    </source>
</evidence>
<dbReference type="AlphaFoldDB" id="A0A415DW76"/>
<reference evidence="5 6" key="1">
    <citation type="submission" date="2018-08" db="EMBL/GenBank/DDBJ databases">
        <title>A genome reference for cultivated species of the human gut microbiota.</title>
        <authorList>
            <person name="Zou Y."/>
            <person name="Xue W."/>
            <person name="Luo G."/>
        </authorList>
    </citation>
    <scope>NUCLEOTIDE SEQUENCE [LARGE SCALE GENOMIC DNA]</scope>
    <source>
        <strain evidence="5 6">AM07-24</strain>
    </source>
</reference>
<comment type="caution">
    <text evidence="5">The sequence shown here is derived from an EMBL/GenBank/DDBJ whole genome shotgun (WGS) entry which is preliminary data.</text>
</comment>
<keyword evidence="6" id="KW-1185">Reference proteome</keyword>
<keyword evidence="3" id="KW-0804">Transcription</keyword>
<dbReference type="InterPro" id="IPR008920">
    <property type="entry name" value="TF_FadR/GntR_C"/>
</dbReference>
<dbReference type="InterPro" id="IPR036388">
    <property type="entry name" value="WH-like_DNA-bd_sf"/>
</dbReference>
<dbReference type="PRINTS" id="PR00035">
    <property type="entry name" value="HTHGNTR"/>
</dbReference>
<dbReference type="RefSeq" id="WP_067535433.1">
    <property type="nucleotide sequence ID" value="NZ_AP025567.1"/>
</dbReference>
<dbReference type="InterPro" id="IPR000524">
    <property type="entry name" value="Tscrpt_reg_HTH_GntR"/>
</dbReference>
<dbReference type="Gene3D" id="1.20.120.530">
    <property type="entry name" value="GntR ligand-binding domain-like"/>
    <property type="match status" value="1"/>
</dbReference>
<dbReference type="GO" id="GO:0003700">
    <property type="term" value="F:DNA-binding transcription factor activity"/>
    <property type="evidence" value="ECO:0007669"/>
    <property type="project" value="InterPro"/>
</dbReference>
<evidence type="ECO:0000256" key="2">
    <source>
        <dbReference type="ARBA" id="ARBA00023125"/>
    </source>
</evidence>
<feature type="domain" description="HTH gntR-type" evidence="4">
    <location>
        <begin position="5"/>
        <end position="74"/>
    </location>
</feature>
<dbReference type="SUPFAM" id="SSF46785">
    <property type="entry name" value="Winged helix' DNA-binding domain"/>
    <property type="match status" value="1"/>
</dbReference>
<dbReference type="PANTHER" id="PTHR43537:SF5">
    <property type="entry name" value="UXU OPERON TRANSCRIPTIONAL REGULATOR"/>
    <property type="match status" value="1"/>
</dbReference>
<dbReference type="EMBL" id="QRMS01000006">
    <property type="protein sequence ID" value="RHJ84690.1"/>
    <property type="molecule type" value="Genomic_DNA"/>
</dbReference>
<evidence type="ECO:0000256" key="1">
    <source>
        <dbReference type="ARBA" id="ARBA00023015"/>
    </source>
</evidence>
<dbReference type="InterPro" id="IPR011711">
    <property type="entry name" value="GntR_C"/>
</dbReference>
<dbReference type="GeneID" id="83003693"/>
<dbReference type="GO" id="GO:0003677">
    <property type="term" value="F:DNA binding"/>
    <property type="evidence" value="ECO:0007669"/>
    <property type="project" value="UniProtKB-KW"/>
</dbReference>
<proteinExistence type="predicted"/>
<protein>
    <submittedName>
        <fullName evidence="5">FadR family transcriptional regulator</fullName>
    </submittedName>
</protein>
<dbReference type="CDD" id="cd07377">
    <property type="entry name" value="WHTH_GntR"/>
    <property type="match status" value="1"/>
</dbReference>
<keyword evidence="2" id="KW-0238">DNA-binding</keyword>
<accession>A0A415DW76</accession>
<dbReference type="SMART" id="SM00895">
    <property type="entry name" value="FCD"/>
    <property type="match status" value="1"/>
</dbReference>
<evidence type="ECO:0000313" key="5">
    <source>
        <dbReference type="EMBL" id="RHJ84690.1"/>
    </source>
</evidence>
<dbReference type="STRING" id="1776384.GCA_900086585_01313"/>
<sequence length="226" mass="25907">MLDKRSLTDQTIKELTEMITVKQTYKPGDKLPNELVLAEELGVSRTTLRDAITYLSSINVLERKRGKGTFVIDNEALHDDYGFNDLNFLQVKLKDLYEVRLIVEPEMTAIAARKATDEDLQKIIKYTKLIEASPEEGDFTADMNKKFHNAIALATHNEFIIRLYENISTATVKAFNEESIIQKNDEVLVMSHSMITEMMKCRDAEGAKLAMRLHIKQSIDFYNLKI</sequence>
<dbReference type="PROSITE" id="PS50949">
    <property type="entry name" value="HTH_GNTR"/>
    <property type="match status" value="1"/>
</dbReference>
<dbReference type="Pfam" id="PF00392">
    <property type="entry name" value="GntR"/>
    <property type="match status" value="1"/>
</dbReference>
<organism evidence="5 6">
    <name type="scientific">Emergencia timonensis</name>
    <dbReference type="NCBI Taxonomy" id="1776384"/>
    <lineage>
        <taxon>Bacteria</taxon>
        <taxon>Bacillati</taxon>
        <taxon>Bacillota</taxon>
        <taxon>Clostridia</taxon>
        <taxon>Peptostreptococcales</taxon>
        <taxon>Anaerovoracaceae</taxon>
        <taxon>Emergencia</taxon>
    </lineage>
</organism>
<dbReference type="SMART" id="SM00345">
    <property type="entry name" value="HTH_GNTR"/>
    <property type="match status" value="1"/>
</dbReference>
<dbReference type="Gene3D" id="1.10.10.10">
    <property type="entry name" value="Winged helix-like DNA-binding domain superfamily/Winged helix DNA-binding domain"/>
    <property type="match status" value="1"/>
</dbReference>
<dbReference type="Proteomes" id="UP000284841">
    <property type="component" value="Unassembled WGS sequence"/>
</dbReference>
<dbReference type="OrthoDB" id="1972820at2"/>
<evidence type="ECO:0000313" key="6">
    <source>
        <dbReference type="Proteomes" id="UP000284841"/>
    </source>
</evidence>
<dbReference type="InterPro" id="IPR036390">
    <property type="entry name" value="WH_DNA-bd_sf"/>
</dbReference>
<dbReference type="PANTHER" id="PTHR43537">
    <property type="entry name" value="TRANSCRIPTIONAL REGULATOR, GNTR FAMILY"/>
    <property type="match status" value="1"/>
</dbReference>
<gene>
    <name evidence="5" type="ORF">DW099_17105</name>
</gene>
<keyword evidence="1" id="KW-0805">Transcription regulation</keyword>
<dbReference type="Pfam" id="PF07729">
    <property type="entry name" value="FCD"/>
    <property type="match status" value="1"/>
</dbReference>
<evidence type="ECO:0000256" key="3">
    <source>
        <dbReference type="ARBA" id="ARBA00023163"/>
    </source>
</evidence>
<dbReference type="SUPFAM" id="SSF48008">
    <property type="entry name" value="GntR ligand-binding domain-like"/>
    <property type="match status" value="1"/>
</dbReference>
<name>A0A415DW76_9FIRM</name>